<reference evidence="1" key="1">
    <citation type="journal article" date="2021" name="Proc. Natl. Acad. Sci. U.S.A.">
        <title>A Catalog of Tens of Thousands of Viruses from Human Metagenomes Reveals Hidden Associations with Chronic Diseases.</title>
        <authorList>
            <person name="Tisza M.J."/>
            <person name="Buck C.B."/>
        </authorList>
    </citation>
    <scope>NUCLEOTIDE SEQUENCE</scope>
    <source>
        <strain evidence="1">CtsNK10</strain>
    </source>
</reference>
<evidence type="ECO:0000313" key="1">
    <source>
        <dbReference type="EMBL" id="DAD95388.1"/>
    </source>
</evidence>
<protein>
    <submittedName>
        <fullName evidence="1">Uncharacterized protein</fullName>
    </submittedName>
</protein>
<organism evidence="1">
    <name type="scientific">Podoviridae sp. ctsNK10</name>
    <dbReference type="NCBI Taxonomy" id="2826582"/>
    <lineage>
        <taxon>Viruses</taxon>
        <taxon>Duplodnaviria</taxon>
        <taxon>Heunggongvirae</taxon>
        <taxon>Uroviricota</taxon>
        <taxon>Caudoviricetes</taxon>
    </lineage>
</organism>
<proteinExistence type="predicted"/>
<dbReference type="EMBL" id="BK015191">
    <property type="protein sequence ID" value="DAD95388.1"/>
    <property type="molecule type" value="Genomic_DNA"/>
</dbReference>
<sequence>MCRVFFKITFISIINYTHSLSQTLSTATQCRRPAWPPAFGRSAGCMLLGMSEDGDEIISIHPNLMISLKGITSNGVNI</sequence>
<name>A0A8S5NM03_9CAUD</name>
<accession>A0A8S5NM03</accession>